<evidence type="ECO:0000313" key="3">
    <source>
        <dbReference type="Proteomes" id="UP001431429"/>
    </source>
</evidence>
<dbReference type="EMBL" id="JAMQAW010000007">
    <property type="protein sequence ID" value="MCM2388199.1"/>
    <property type="molecule type" value="Genomic_DNA"/>
</dbReference>
<name>A0ABT0UIC3_9ACTN</name>
<dbReference type="Gene3D" id="3.30.750.24">
    <property type="entry name" value="STAS domain"/>
    <property type="match status" value="1"/>
</dbReference>
<dbReference type="SUPFAM" id="SSF52091">
    <property type="entry name" value="SpoIIaa-like"/>
    <property type="match status" value="1"/>
</dbReference>
<protein>
    <submittedName>
        <fullName evidence="2">STAS domain-containing protein</fullName>
    </submittedName>
</protein>
<keyword evidence="3" id="KW-1185">Reference proteome</keyword>
<comment type="caution">
    <text evidence="2">The sequence shown here is derived from an EMBL/GenBank/DDBJ whole genome shotgun (WGS) entry which is preliminary data.</text>
</comment>
<evidence type="ECO:0000259" key="1">
    <source>
        <dbReference type="Pfam" id="PF13466"/>
    </source>
</evidence>
<organism evidence="2 3">
    <name type="scientific">Streptomyces albipurpureus</name>
    <dbReference type="NCBI Taxonomy" id="2897419"/>
    <lineage>
        <taxon>Bacteria</taxon>
        <taxon>Bacillati</taxon>
        <taxon>Actinomycetota</taxon>
        <taxon>Actinomycetes</taxon>
        <taxon>Kitasatosporales</taxon>
        <taxon>Streptomycetaceae</taxon>
        <taxon>Streptomyces</taxon>
    </lineage>
</organism>
<evidence type="ECO:0000313" key="2">
    <source>
        <dbReference type="EMBL" id="MCM2388199.1"/>
    </source>
</evidence>
<feature type="domain" description="MlaB-like STAS" evidence="1">
    <location>
        <begin position="17"/>
        <end position="88"/>
    </location>
</feature>
<dbReference type="InterPro" id="IPR036513">
    <property type="entry name" value="STAS_dom_sf"/>
</dbReference>
<reference evidence="2" key="1">
    <citation type="submission" date="2022-06" db="EMBL/GenBank/DDBJ databases">
        <title>Genome public.</title>
        <authorList>
            <person name="Sun Q."/>
        </authorList>
    </citation>
    <scope>NUCLEOTIDE SEQUENCE</scope>
    <source>
        <strain evidence="2">CWNU-1</strain>
    </source>
</reference>
<dbReference type="Proteomes" id="UP001431429">
    <property type="component" value="Unassembled WGS sequence"/>
</dbReference>
<proteinExistence type="predicted"/>
<dbReference type="CDD" id="cd07043">
    <property type="entry name" value="STAS_anti-anti-sigma_factors"/>
    <property type="match status" value="1"/>
</dbReference>
<sequence>MRVTTMIDGTAAWITPHGEIDHHTVPALRATAAALPHEVTEVTWDLQDATFMDVSGLNLLCDQQRQDSPIHRISVTGLAPQQLRLLGLAAELFPTLRFPRLLPQMPLGHAA</sequence>
<dbReference type="RefSeq" id="WP_250918550.1">
    <property type="nucleotide sequence ID" value="NZ_JAMQAW010000007.1"/>
</dbReference>
<gene>
    <name evidence="2" type="ORF">NBG84_07760</name>
</gene>
<dbReference type="Pfam" id="PF13466">
    <property type="entry name" value="STAS_2"/>
    <property type="match status" value="1"/>
</dbReference>
<accession>A0ABT0UIC3</accession>
<dbReference type="InterPro" id="IPR058548">
    <property type="entry name" value="MlaB-like_STAS"/>
</dbReference>